<dbReference type="GeneID" id="90074187"/>
<feature type="compositionally biased region" description="Basic and acidic residues" evidence="1">
    <location>
        <begin position="419"/>
        <end position="431"/>
    </location>
</feature>
<organism evidence="2 3">
    <name type="scientific">Saccharomycopsis crataegensis</name>
    <dbReference type="NCBI Taxonomy" id="43959"/>
    <lineage>
        <taxon>Eukaryota</taxon>
        <taxon>Fungi</taxon>
        <taxon>Dikarya</taxon>
        <taxon>Ascomycota</taxon>
        <taxon>Saccharomycotina</taxon>
        <taxon>Saccharomycetes</taxon>
        <taxon>Saccharomycopsidaceae</taxon>
        <taxon>Saccharomycopsis</taxon>
    </lineage>
</organism>
<proteinExistence type="predicted"/>
<dbReference type="RefSeq" id="XP_064853208.1">
    <property type="nucleotide sequence ID" value="XM_064997136.1"/>
</dbReference>
<name>A0AAV5QNN9_9ASCO</name>
<comment type="caution">
    <text evidence="2">The sequence shown here is derived from an EMBL/GenBank/DDBJ whole genome shotgun (WGS) entry which is preliminary data.</text>
</comment>
<gene>
    <name evidence="2" type="ORF">DASC09_035370</name>
</gene>
<sequence length="478" mass="54550">MYQALVDSNSLFKKTRLRSLYSNFDQLKESNPDGYEANILAWKKLINQIIESQDGVTLDTSNLIEELSISADINNTIDARIILKPLSIDTVINEICNDPTDKKLIQLKDFNNLEKSLYDDSFLSNISVKNSLFWVLSKSGLYSTQVNVTANKEKTGNYLVGTKFVSIPKLESLKDKILSKLKSRKSSGDSTPIFTKSELLELLSEKYHFSELDSEIFLKYLSRDTNDILIQIDPIITKENEKIEIPDPVIKIKTNENVTITVEDVATAQLKANIKLTNMKINNLTVKVESYETKVQNLIKNKSTNREYLKLLLRTKKSIESALIHATSNLNNLETLLSNIQLQSGNVQVLQLLNNSKTILKDLNNELNIGKVDTLMEEISTEVGKVKEINSTLTEFNDMNNTVIDEEEIDDELAELERDEARKEQEKKKQEEFDDKDMEQNLIDRLEKLKVNKSSSRLDTTSRREKAKKKEKRTALSA</sequence>
<reference evidence="2 3" key="1">
    <citation type="journal article" date="2023" name="Elife">
        <title>Identification of key yeast species and microbe-microbe interactions impacting larval growth of Drosophila in the wild.</title>
        <authorList>
            <person name="Mure A."/>
            <person name="Sugiura Y."/>
            <person name="Maeda R."/>
            <person name="Honda K."/>
            <person name="Sakurai N."/>
            <person name="Takahashi Y."/>
            <person name="Watada M."/>
            <person name="Katoh T."/>
            <person name="Gotoh A."/>
            <person name="Gotoh Y."/>
            <person name="Taniguchi I."/>
            <person name="Nakamura K."/>
            <person name="Hayashi T."/>
            <person name="Katayama T."/>
            <person name="Uemura T."/>
            <person name="Hattori Y."/>
        </authorList>
    </citation>
    <scope>NUCLEOTIDE SEQUENCE [LARGE SCALE GENOMIC DNA]</scope>
    <source>
        <strain evidence="2 3">SC-9</strain>
    </source>
</reference>
<evidence type="ECO:0000313" key="3">
    <source>
        <dbReference type="Proteomes" id="UP001360560"/>
    </source>
</evidence>
<dbReference type="GO" id="GO:0007034">
    <property type="term" value="P:vacuolar transport"/>
    <property type="evidence" value="ECO:0007669"/>
    <property type="project" value="InterPro"/>
</dbReference>
<dbReference type="Gene3D" id="6.10.140.1230">
    <property type="match status" value="1"/>
</dbReference>
<dbReference type="InterPro" id="IPR005024">
    <property type="entry name" value="Snf7_fam"/>
</dbReference>
<dbReference type="AlphaFoldDB" id="A0AAV5QNN9"/>
<dbReference type="Pfam" id="PF25880">
    <property type="entry name" value="WHD_CHMP7_1st"/>
    <property type="match status" value="1"/>
</dbReference>
<dbReference type="EMBL" id="BTFZ01000011">
    <property type="protein sequence ID" value="GMM36212.1"/>
    <property type="molecule type" value="Genomic_DNA"/>
</dbReference>
<protein>
    <submittedName>
        <fullName evidence="2">Chm7 protein</fullName>
    </submittedName>
</protein>
<feature type="region of interest" description="Disordered" evidence="1">
    <location>
        <begin position="453"/>
        <end position="478"/>
    </location>
</feature>
<feature type="region of interest" description="Disordered" evidence="1">
    <location>
        <begin position="419"/>
        <end position="439"/>
    </location>
</feature>
<dbReference type="Proteomes" id="UP001360560">
    <property type="component" value="Unassembled WGS sequence"/>
</dbReference>
<evidence type="ECO:0000313" key="2">
    <source>
        <dbReference type="EMBL" id="GMM36212.1"/>
    </source>
</evidence>
<keyword evidence="3" id="KW-1185">Reference proteome</keyword>
<accession>A0AAV5QNN9</accession>
<evidence type="ECO:0000256" key="1">
    <source>
        <dbReference type="SAM" id="MobiDB-lite"/>
    </source>
</evidence>
<dbReference type="Pfam" id="PF03357">
    <property type="entry name" value="Snf7"/>
    <property type="match status" value="1"/>
</dbReference>